<dbReference type="GO" id="GO:0005507">
    <property type="term" value="F:copper ion binding"/>
    <property type="evidence" value="ECO:0007669"/>
    <property type="project" value="InterPro"/>
</dbReference>
<dbReference type="EMBL" id="JAVHNS010000015">
    <property type="protein sequence ID" value="KAK6334555.1"/>
    <property type="molecule type" value="Genomic_DNA"/>
</dbReference>
<proteinExistence type="inferred from homology"/>
<name>A0AAV9U7J1_9PEZI</name>
<comment type="caution">
    <text evidence="6">The sequence shown here is derived from an EMBL/GenBank/DDBJ whole genome shotgun (WGS) entry which is preliminary data.</text>
</comment>
<dbReference type="PROSITE" id="PS00079">
    <property type="entry name" value="MULTICOPPER_OXIDASE1"/>
    <property type="match status" value="1"/>
</dbReference>
<evidence type="ECO:0000313" key="7">
    <source>
        <dbReference type="Proteomes" id="UP001373714"/>
    </source>
</evidence>
<gene>
    <name evidence="6" type="ORF">TWF730_003769</name>
</gene>
<dbReference type="InterPro" id="IPR001117">
    <property type="entry name" value="Cu-oxidase_2nd"/>
</dbReference>
<dbReference type="Proteomes" id="UP001373714">
    <property type="component" value="Unassembled WGS sequence"/>
</dbReference>
<protein>
    <recommendedName>
        <fullName evidence="8">Laccase</fullName>
    </recommendedName>
</protein>
<accession>A0AAV9U7J1</accession>
<evidence type="ECO:0000259" key="4">
    <source>
        <dbReference type="Pfam" id="PF00394"/>
    </source>
</evidence>
<dbReference type="PANTHER" id="PTHR11709">
    <property type="entry name" value="MULTI-COPPER OXIDASE"/>
    <property type="match status" value="1"/>
</dbReference>
<dbReference type="CDD" id="cd13901">
    <property type="entry name" value="CuRO_3_MaLCC_like"/>
    <property type="match status" value="1"/>
</dbReference>
<dbReference type="CDD" id="cd13880">
    <property type="entry name" value="CuRO_2_MaLCC_like"/>
    <property type="match status" value="1"/>
</dbReference>
<dbReference type="SUPFAM" id="SSF49503">
    <property type="entry name" value="Cupredoxins"/>
    <property type="match status" value="2"/>
</dbReference>
<reference evidence="6 7" key="1">
    <citation type="submission" date="2019-10" db="EMBL/GenBank/DDBJ databases">
        <authorList>
            <person name="Palmer J.M."/>
        </authorList>
    </citation>
    <scope>NUCLEOTIDE SEQUENCE [LARGE SCALE GENOMIC DNA]</scope>
    <source>
        <strain evidence="6 7">TWF730</strain>
    </source>
</reference>
<dbReference type="InterPro" id="IPR008972">
    <property type="entry name" value="Cupredoxin"/>
</dbReference>
<dbReference type="InterPro" id="IPR011706">
    <property type="entry name" value="Cu-oxidase_C"/>
</dbReference>
<comment type="similarity">
    <text evidence="1">Belongs to the multicopper oxidase family.</text>
</comment>
<evidence type="ECO:0000256" key="3">
    <source>
        <dbReference type="ARBA" id="ARBA00023002"/>
    </source>
</evidence>
<dbReference type="PROSITE" id="PS00080">
    <property type="entry name" value="MULTICOPPER_OXIDASE2"/>
    <property type="match status" value="1"/>
</dbReference>
<dbReference type="AlphaFoldDB" id="A0AAV9U7J1"/>
<dbReference type="InterPro" id="IPR045087">
    <property type="entry name" value="Cu-oxidase_fam"/>
</dbReference>
<dbReference type="InterPro" id="IPR033138">
    <property type="entry name" value="Cu_oxidase_CS"/>
</dbReference>
<dbReference type="Pfam" id="PF00394">
    <property type="entry name" value="Cu-oxidase"/>
    <property type="match status" value="1"/>
</dbReference>
<evidence type="ECO:0000256" key="1">
    <source>
        <dbReference type="ARBA" id="ARBA00010609"/>
    </source>
</evidence>
<evidence type="ECO:0000259" key="5">
    <source>
        <dbReference type="Pfam" id="PF07731"/>
    </source>
</evidence>
<keyword evidence="2" id="KW-0479">Metal-binding</keyword>
<feature type="domain" description="Plastocyanin-like" evidence="5">
    <location>
        <begin position="276"/>
        <end position="415"/>
    </location>
</feature>
<organism evidence="6 7">
    <name type="scientific">Orbilia blumenaviensis</name>
    <dbReference type="NCBI Taxonomy" id="1796055"/>
    <lineage>
        <taxon>Eukaryota</taxon>
        <taxon>Fungi</taxon>
        <taxon>Dikarya</taxon>
        <taxon>Ascomycota</taxon>
        <taxon>Pezizomycotina</taxon>
        <taxon>Orbiliomycetes</taxon>
        <taxon>Orbiliales</taxon>
        <taxon>Orbiliaceae</taxon>
        <taxon>Orbilia</taxon>
    </lineage>
</organism>
<keyword evidence="3" id="KW-0560">Oxidoreductase</keyword>
<dbReference type="InterPro" id="IPR002355">
    <property type="entry name" value="Cu_oxidase_Cu_BS"/>
</dbReference>
<feature type="domain" description="Plastocyanin-like" evidence="4">
    <location>
        <begin position="17"/>
        <end position="174"/>
    </location>
</feature>
<dbReference type="GO" id="GO:0016491">
    <property type="term" value="F:oxidoreductase activity"/>
    <property type="evidence" value="ECO:0007669"/>
    <property type="project" value="UniProtKB-KW"/>
</dbReference>
<keyword evidence="7" id="KW-1185">Reference proteome</keyword>
<dbReference type="Pfam" id="PF07731">
    <property type="entry name" value="Cu-oxidase_2"/>
    <property type="match status" value="1"/>
</dbReference>
<dbReference type="Gene3D" id="2.60.40.420">
    <property type="entry name" value="Cupredoxins - blue copper proteins"/>
    <property type="match status" value="2"/>
</dbReference>
<dbReference type="FunFam" id="2.60.40.420:FF:000045">
    <property type="entry name" value="Laccase 2"/>
    <property type="match status" value="1"/>
</dbReference>
<sequence length="450" mass="49915">MIIHGPKSANYDVDLKTILLTDWYHENPFAIYSEHLKTPQIPDSTLINGKGKFNCSSVTEPSKCKEGSYWETTFEPEKWHLLRFVNTATASTFRVSIDNHNMTIITADFTAIRPTRPVEFFDITVGQRYEVLVYANHTSGNFWLRSEPLKCNSGRTKGHIKDENVAKGIIRYAGSIGSGDPTSNTHLAEDLSYKCDDMEIDDLVPLFSRDYASVDFKKVYNASKKFEVALVSIPENPAIAKLEIGHQMPLKDDIESLSASEGKLWRIAGVPMVVNWSNPALSILQDHSSRNKKIDPGDFPESYAVVEAQPSEGGNHIIFHINGTAGPGSAKGVMHPIHIHGHDFVILAQGPGNFNETSIEDVIYNPVRRDVATMPADGYLIISFPVDNPGIWLLHCHLAWHASQGLALMILERPADLGGIRGPPPGNCKRWREYLATASPPPYPMDDSGI</sequence>
<evidence type="ECO:0000256" key="2">
    <source>
        <dbReference type="ARBA" id="ARBA00022723"/>
    </source>
</evidence>
<dbReference type="PANTHER" id="PTHR11709:SF71">
    <property type="entry name" value="OXIDOREDUCTASE TPCJ"/>
    <property type="match status" value="1"/>
</dbReference>
<evidence type="ECO:0000313" key="6">
    <source>
        <dbReference type="EMBL" id="KAK6334555.1"/>
    </source>
</evidence>
<evidence type="ECO:0008006" key="8">
    <source>
        <dbReference type="Google" id="ProtNLM"/>
    </source>
</evidence>